<feature type="domain" description="MADF" evidence="2">
    <location>
        <begin position="4"/>
        <end position="89"/>
    </location>
</feature>
<evidence type="ECO:0000313" key="4">
    <source>
        <dbReference type="Proteomes" id="UP001153714"/>
    </source>
</evidence>
<proteinExistence type="predicted"/>
<keyword evidence="4" id="KW-1185">Reference proteome</keyword>
<dbReference type="PANTHER" id="PTHR12243">
    <property type="entry name" value="MADF DOMAIN TRANSCRIPTION FACTOR"/>
    <property type="match status" value="1"/>
</dbReference>
<protein>
    <recommendedName>
        <fullName evidence="2">MADF domain-containing protein</fullName>
    </recommendedName>
</protein>
<reference evidence="3" key="2">
    <citation type="submission" date="2022-10" db="EMBL/GenBank/DDBJ databases">
        <authorList>
            <consortium name="ENA_rothamsted_submissions"/>
            <consortium name="culmorum"/>
            <person name="King R."/>
        </authorList>
    </citation>
    <scope>NUCLEOTIDE SEQUENCE</scope>
</reference>
<evidence type="ECO:0000256" key="1">
    <source>
        <dbReference type="SAM" id="MobiDB-lite"/>
    </source>
</evidence>
<dbReference type="PANTHER" id="PTHR12243:SF67">
    <property type="entry name" value="COREPRESSOR OF PANGOLIN, ISOFORM A-RELATED"/>
    <property type="match status" value="1"/>
</dbReference>
<dbReference type="GO" id="GO:0005634">
    <property type="term" value="C:nucleus"/>
    <property type="evidence" value="ECO:0007669"/>
    <property type="project" value="TreeGrafter"/>
</dbReference>
<dbReference type="Proteomes" id="UP001153714">
    <property type="component" value="Chromosome 18"/>
</dbReference>
<dbReference type="SMART" id="SM00595">
    <property type="entry name" value="MADF"/>
    <property type="match status" value="1"/>
</dbReference>
<dbReference type="InterPro" id="IPR039353">
    <property type="entry name" value="TF_Adf1"/>
</dbReference>
<accession>A0A9N9R159</accession>
<dbReference type="AlphaFoldDB" id="A0A9N9R159"/>
<dbReference type="GO" id="GO:0005667">
    <property type="term" value="C:transcription regulator complex"/>
    <property type="evidence" value="ECO:0007669"/>
    <property type="project" value="TreeGrafter"/>
</dbReference>
<reference evidence="3" key="1">
    <citation type="submission" date="2021-12" db="EMBL/GenBank/DDBJ databases">
        <authorList>
            <person name="King R."/>
        </authorList>
    </citation>
    <scope>NUCLEOTIDE SEQUENCE</scope>
</reference>
<dbReference type="EMBL" id="OU893349">
    <property type="protein sequence ID" value="CAG9787803.1"/>
    <property type="molecule type" value="Genomic_DNA"/>
</dbReference>
<gene>
    <name evidence="3" type="ORF">DIATSA_LOCUS5660</name>
</gene>
<dbReference type="GO" id="GO:0006357">
    <property type="term" value="P:regulation of transcription by RNA polymerase II"/>
    <property type="evidence" value="ECO:0007669"/>
    <property type="project" value="TreeGrafter"/>
</dbReference>
<dbReference type="PROSITE" id="PS51029">
    <property type="entry name" value="MADF"/>
    <property type="match status" value="1"/>
</dbReference>
<dbReference type="OrthoDB" id="7682111at2759"/>
<sequence length="289" mass="33518">MDPFFIECVKQHPSLWDTYHPSYRHLKVRDAAWKDVIKKTKIGSVALAKSKWKNLRDTHREALKNTRKRNHCKTWKYMSKMEFLIPHMSNRQKETNSPPPQDLSMEADDTVSSDHTDNTDSVIVDTLPLPCKTTKVELCTDDDDLFKLYKKIENEREQRTKQREELRQELFSDDPLKSFFDSMYKSTKQMPEYFQRSIKRKLFQLVMEAEDNISSGLNCQISDYNPNDSAEQSHSTHLTNDSSVQVPSNVYCVPKAGGPSSQQLSFGVFVCNKRRNSDPDITPSDNVII</sequence>
<dbReference type="Pfam" id="PF10545">
    <property type="entry name" value="MADF_DNA_bdg"/>
    <property type="match status" value="1"/>
</dbReference>
<organism evidence="3 4">
    <name type="scientific">Diatraea saccharalis</name>
    <name type="common">sugarcane borer</name>
    <dbReference type="NCBI Taxonomy" id="40085"/>
    <lineage>
        <taxon>Eukaryota</taxon>
        <taxon>Metazoa</taxon>
        <taxon>Ecdysozoa</taxon>
        <taxon>Arthropoda</taxon>
        <taxon>Hexapoda</taxon>
        <taxon>Insecta</taxon>
        <taxon>Pterygota</taxon>
        <taxon>Neoptera</taxon>
        <taxon>Endopterygota</taxon>
        <taxon>Lepidoptera</taxon>
        <taxon>Glossata</taxon>
        <taxon>Ditrysia</taxon>
        <taxon>Pyraloidea</taxon>
        <taxon>Crambidae</taxon>
        <taxon>Crambinae</taxon>
        <taxon>Diatraea</taxon>
    </lineage>
</organism>
<dbReference type="InterPro" id="IPR006578">
    <property type="entry name" value="MADF-dom"/>
</dbReference>
<evidence type="ECO:0000313" key="3">
    <source>
        <dbReference type="EMBL" id="CAG9787803.1"/>
    </source>
</evidence>
<evidence type="ECO:0000259" key="2">
    <source>
        <dbReference type="PROSITE" id="PS51029"/>
    </source>
</evidence>
<name>A0A9N9R159_9NEOP</name>
<feature type="region of interest" description="Disordered" evidence="1">
    <location>
        <begin position="90"/>
        <end position="119"/>
    </location>
</feature>